<proteinExistence type="predicted"/>
<evidence type="ECO:0000256" key="1">
    <source>
        <dbReference type="SAM" id="MobiDB-lite"/>
    </source>
</evidence>
<gene>
    <name evidence="2" type="ORF">LCGC14_1633160</name>
</gene>
<organism evidence="2">
    <name type="scientific">marine sediment metagenome</name>
    <dbReference type="NCBI Taxonomy" id="412755"/>
    <lineage>
        <taxon>unclassified sequences</taxon>
        <taxon>metagenomes</taxon>
        <taxon>ecological metagenomes</taxon>
    </lineage>
</organism>
<feature type="compositionally biased region" description="Basic and acidic residues" evidence="1">
    <location>
        <begin position="13"/>
        <end position="25"/>
    </location>
</feature>
<reference evidence="2" key="1">
    <citation type="journal article" date="2015" name="Nature">
        <title>Complex archaea that bridge the gap between prokaryotes and eukaryotes.</title>
        <authorList>
            <person name="Spang A."/>
            <person name="Saw J.H."/>
            <person name="Jorgensen S.L."/>
            <person name="Zaremba-Niedzwiedzka K."/>
            <person name="Martijn J."/>
            <person name="Lind A.E."/>
            <person name="van Eijk R."/>
            <person name="Schleper C."/>
            <person name="Guy L."/>
            <person name="Ettema T.J."/>
        </authorList>
    </citation>
    <scope>NUCLEOTIDE SEQUENCE</scope>
</reference>
<dbReference type="AlphaFoldDB" id="A0A0F9IPA7"/>
<name>A0A0F9IPA7_9ZZZZ</name>
<feature type="compositionally biased region" description="Basic residues" evidence="1">
    <location>
        <begin position="29"/>
        <end position="43"/>
    </location>
</feature>
<comment type="caution">
    <text evidence="2">The sequence shown here is derived from an EMBL/GenBank/DDBJ whole genome shotgun (WGS) entry which is preliminary data.</text>
</comment>
<dbReference type="EMBL" id="LAZR01013503">
    <property type="protein sequence ID" value="KKM21664.1"/>
    <property type="molecule type" value="Genomic_DNA"/>
</dbReference>
<accession>A0A0F9IPA7</accession>
<protein>
    <submittedName>
        <fullName evidence="2">Uncharacterized protein</fullName>
    </submittedName>
</protein>
<feature type="region of interest" description="Disordered" evidence="1">
    <location>
        <begin position="1"/>
        <end position="43"/>
    </location>
</feature>
<sequence>MALHRRRPGETVAQERARLKRKDTVAGRASKRKNVGARTRRGR</sequence>
<evidence type="ECO:0000313" key="2">
    <source>
        <dbReference type="EMBL" id="KKM21664.1"/>
    </source>
</evidence>